<evidence type="ECO:0000313" key="3">
    <source>
        <dbReference type="Proteomes" id="UP000658127"/>
    </source>
</evidence>
<dbReference type="InterPro" id="IPR010390">
    <property type="entry name" value="ABC-2_transporter-like"/>
</dbReference>
<keyword evidence="1" id="KW-0812">Transmembrane</keyword>
<evidence type="ECO:0000256" key="1">
    <source>
        <dbReference type="SAM" id="Phobius"/>
    </source>
</evidence>
<dbReference type="RefSeq" id="WP_229740102.1">
    <property type="nucleotide sequence ID" value="NZ_BMNE01000006.1"/>
</dbReference>
<feature type="transmembrane region" description="Helical" evidence="1">
    <location>
        <begin position="205"/>
        <end position="224"/>
    </location>
</feature>
<evidence type="ECO:0000313" key="2">
    <source>
        <dbReference type="EMBL" id="GGN90853.1"/>
    </source>
</evidence>
<organism evidence="2 3">
    <name type="scientific">Nocardia rhizosphaerihabitans</name>
    <dbReference type="NCBI Taxonomy" id="1691570"/>
    <lineage>
        <taxon>Bacteria</taxon>
        <taxon>Bacillati</taxon>
        <taxon>Actinomycetota</taxon>
        <taxon>Actinomycetes</taxon>
        <taxon>Mycobacteriales</taxon>
        <taxon>Nocardiaceae</taxon>
        <taxon>Nocardia</taxon>
    </lineage>
</organism>
<keyword evidence="3" id="KW-1185">Reference proteome</keyword>
<keyword evidence="1" id="KW-0472">Membrane</keyword>
<feature type="transmembrane region" description="Helical" evidence="1">
    <location>
        <begin position="257"/>
        <end position="279"/>
    </location>
</feature>
<proteinExistence type="predicted"/>
<feature type="transmembrane region" description="Helical" evidence="1">
    <location>
        <begin position="47"/>
        <end position="71"/>
    </location>
</feature>
<protein>
    <submittedName>
        <fullName evidence="2">ABC transporter permease</fullName>
    </submittedName>
</protein>
<keyword evidence="1" id="KW-1133">Transmembrane helix</keyword>
<dbReference type="Proteomes" id="UP000658127">
    <property type="component" value="Unassembled WGS sequence"/>
</dbReference>
<dbReference type="EMBL" id="BMNE01000006">
    <property type="protein sequence ID" value="GGN90853.1"/>
    <property type="molecule type" value="Genomic_DNA"/>
</dbReference>
<reference evidence="3" key="1">
    <citation type="journal article" date="2019" name="Int. J. Syst. Evol. Microbiol.">
        <title>The Global Catalogue of Microorganisms (GCM) 10K type strain sequencing project: providing services to taxonomists for standard genome sequencing and annotation.</title>
        <authorList>
            <consortium name="The Broad Institute Genomics Platform"/>
            <consortium name="The Broad Institute Genome Sequencing Center for Infectious Disease"/>
            <person name="Wu L."/>
            <person name="Ma J."/>
        </authorList>
    </citation>
    <scope>NUCLEOTIDE SEQUENCE [LARGE SCALE GENOMIC DNA]</scope>
    <source>
        <strain evidence="3">CGMCC 4.7329</strain>
    </source>
</reference>
<dbReference type="Pfam" id="PF06182">
    <property type="entry name" value="ABC2_membrane_6"/>
    <property type="match status" value="1"/>
</dbReference>
<accession>A0ABQ2KUI1</accession>
<gene>
    <name evidence="2" type="ORF">GCM10011610_50420</name>
</gene>
<sequence length="291" mass="31256">MRGDAEGDGRLAIAVGRWSFRRRRPSAVGVYWKLARAGFKRQAQYKLAMFAGLFTNCVFGFVRAAVMVAAVRAAGDFGGYDEGTIGAYVWLSQALLGATQFMGPPIDLVERIKSGDVAIDFLRPVDVQLGYLATDMGRAACTFLPRGVPSIVIGAATFGLSMPTTPVAYLLGLISVLLAVALSFLCLFAVALIGFWVVEIRGIRVLYQIVGTFLAGLFVPVHMFPDWLRTIAMATPFPSILQAPIDTLSGRVAGVEALITVAAQGFWVLVIGLLGRVLLRAGQRRLEVQGG</sequence>
<name>A0ABQ2KUI1_9NOCA</name>
<dbReference type="PANTHER" id="PTHR36832">
    <property type="entry name" value="SLR1174 PROTEIN-RELATED"/>
    <property type="match status" value="1"/>
</dbReference>
<dbReference type="PANTHER" id="PTHR36832:SF2">
    <property type="entry name" value="INTEGRAL MEMBRANE PROTEIN"/>
    <property type="match status" value="1"/>
</dbReference>
<comment type="caution">
    <text evidence="2">The sequence shown here is derived from an EMBL/GenBank/DDBJ whole genome shotgun (WGS) entry which is preliminary data.</text>
</comment>
<feature type="transmembrane region" description="Helical" evidence="1">
    <location>
        <begin position="167"/>
        <end position="198"/>
    </location>
</feature>